<dbReference type="InterPro" id="IPR052562">
    <property type="entry name" value="Ketohexokinase-related"/>
</dbReference>
<dbReference type="SUPFAM" id="SSF53613">
    <property type="entry name" value="Ribokinase-like"/>
    <property type="match status" value="2"/>
</dbReference>
<feature type="domain" description="Carbohydrate kinase PfkB" evidence="3">
    <location>
        <begin position="212"/>
        <end position="333"/>
    </location>
</feature>
<protein>
    <submittedName>
        <fullName evidence="4">Ketohexokinase</fullName>
    </submittedName>
</protein>
<dbReference type="InterPro" id="IPR011611">
    <property type="entry name" value="PfkB_dom"/>
</dbReference>
<evidence type="ECO:0000313" key="5">
    <source>
        <dbReference type="Proteomes" id="UP001303889"/>
    </source>
</evidence>
<dbReference type="Gene3D" id="3.40.1190.20">
    <property type="match status" value="1"/>
</dbReference>
<dbReference type="EMBL" id="MU855363">
    <property type="protein sequence ID" value="KAK3905305.1"/>
    <property type="molecule type" value="Genomic_DNA"/>
</dbReference>
<dbReference type="Proteomes" id="UP001303889">
    <property type="component" value="Unassembled WGS sequence"/>
</dbReference>
<reference evidence="4" key="2">
    <citation type="submission" date="2023-05" db="EMBL/GenBank/DDBJ databases">
        <authorList>
            <consortium name="Lawrence Berkeley National Laboratory"/>
            <person name="Steindorff A."/>
            <person name="Hensen N."/>
            <person name="Bonometti L."/>
            <person name="Westerberg I."/>
            <person name="Brannstrom I.O."/>
            <person name="Guillou S."/>
            <person name="Cros-Aarteil S."/>
            <person name="Calhoun S."/>
            <person name="Haridas S."/>
            <person name="Kuo A."/>
            <person name="Mondo S."/>
            <person name="Pangilinan J."/>
            <person name="Riley R."/>
            <person name="Labutti K."/>
            <person name="Andreopoulos B."/>
            <person name="Lipzen A."/>
            <person name="Chen C."/>
            <person name="Yanf M."/>
            <person name="Daum C."/>
            <person name="Ng V."/>
            <person name="Clum A."/>
            <person name="Ohm R."/>
            <person name="Martin F."/>
            <person name="Silar P."/>
            <person name="Natvig D."/>
            <person name="Lalanne C."/>
            <person name="Gautier V."/>
            <person name="Ament-Velasquez S.L."/>
            <person name="Kruys A."/>
            <person name="Hutchinson M.I."/>
            <person name="Powell A.J."/>
            <person name="Barry K."/>
            <person name="Miller A.N."/>
            <person name="Grigoriev I.V."/>
            <person name="Debuchy R."/>
            <person name="Gladieux P."/>
            <person name="Thoren M.H."/>
            <person name="Johannesson H."/>
        </authorList>
    </citation>
    <scope>NUCLEOTIDE SEQUENCE</scope>
    <source>
        <strain evidence="4">CBS 103.79</strain>
    </source>
</reference>
<dbReference type="AlphaFoldDB" id="A0AAN6MQM2"/>
<dbReference type="PROSITE" id="PS00584">
    <property type="entry name" value="PFKB_KINASES_2"/>
    <property type="match status" value="1"/>
</dbReference>
<dbReference type="PANTHER" id="PTHR42774:SF3">
    <property type="entry name" value="KETOHEXOKINASE"/>
    <property type="match status" value="1"/>
</dbReference>
<dbReference type="InterPro" id="IPR002173">
    <property type="entry name" value="Carboh/pur_kinase_PfkB_CS"/>
</dbReference>
<sequence>MKHVILVGACYLDTILTVPHYPEEDSKLRATALQLRRGGNCPNSLEVLAQLLTTPPSPTPPLRLHLVSTLPDASSPATRNILSSFDCGSSSNGDGSGGDGKSGGIGAIDFSRCLYRAGHDAPASSYIIRSSGGRGSRTIVNYNDLPEMTVGEFEGVVEGFVREGEVGGEGKGEGCWWHFEGRIPETTLQCIRHLRWILPGSTISVEVEKPGREGLVELAAEADVVFYSRSWAESRGHTSPEHCLRAEAASSKASLMLCTWGEQGAGALSLPGGEYMHHAATRSGESISVVDTIGAGDTFVAGMLYALHADAWSWGEKLAFAVGLATRKVQREGFAGLVHVP</sequence>
<gene>
    <name evidence="4" type="ORF">C8A05DRAFT_12882</name>
</gene>
<keyword evidence="5" id="KW-1185">Reference proteome</keyword>
<comment type="caution">
    <text evidence="4">The sequence shown here is derived from an EMBL/GenBank/DDBJ whole genome shotgun (WGS) entry which is preliminary data.</text>
</comment>
<keyword evidence="1" id="KW-0808">Transferase</keyword>
<evidence type="ECO:0000256" key="2">
    <source>
        <dbReference type="ARBA" id="ARBA00022777"/>
    </source>
</evidence>
<accession>A0AAN6MQM2</accession>
<name>A0AAN6MQM2_9PEZI</name>
<dbReference type="GO" id="GO:0016301">
    <property type="term" value="F:kinase activity"/>
    <property type="evidence" value="ECO:0007669"/>
    <property type="project" value="UniProtKB-KW"/>
</dbReference>
<organism evidence="4 5">
    <name type="scientific">Staphylotrichum tortipilum</name>
    <dbReference type="NCBI Taxonomy" id="2831512"/>
    <lineage>
        <taxon>Eukaryota</taxon>
        <taxon>Fungi</taxon>
        <taxon>Dikarya</taxon>
        <taxon>Ascomycota</taxon>
        <taxon>Pezizomycotina</taxon>
        <taxon>Sordariomycetes</taxon>
        <taxon>Sordariomycetidae</taxon>
        <taxon>Sordariales</taxon>
        <taxon>Chaetomiaceae</taxon>
        <taxon>Staphylotrichum</taxon>
    </lineage>
</organism>
<dbReference type="Pfam" id="PF00294">
    <property type="entry name" value="PfkB"/>
    <property type="match status" value="1"/>
</dbReference>
<keyword evidence="2" id="KW-0418">Kinase</keyword>
<proteinExistence type="predicted"/>
<evidence type="ECO:0000256" key="1">
    <source>
        <dbReference type="ARBA" id="ARBA00022679"/>
    </source>
</evidence>
<dbReference type="PANTHER" id="PTHR42774">
    <property type="entry name" value="PHOSPHOTRANSFERASE SYSTEM TRANSPORT PROTEIN"/>
    <property type="match status" value="1"/>
</dbReference>
<evidence type="ECO:0000313" key="4">
    <source>
        <dbReference type="EMBL" id="KAK3905305.1"/>
    </source>
</evidence>
<dbReference type="FunFam" id="3.40.1190.20:FF:000072">
    <property type="entry name" value="AT09463p"/>
    <property type="match status" value="1"/>
</dbReference>
<reference evidence="4" key="1">
    <citation type="journal article" date="2023" name="Mol. Phylogenet. Evol.">
        <title>Genome-scale phylogeny and comparative genomics of the fungal order Sordariales.</title>
        <authorList>
            <person name="Hensen N."/>
            <person name="Bonometti L."/>
            <person name="Westerberg I."/>
            <person name="Brannstrom I.O."/>
            <person name="Guillou S."/>
            <person name="Cros-Aarteil S."/>
            <person name="Calhoun S."/>
            <person name="Haridas S."/>
            <person name="Kuo A."/>
            <person name="Mondo S."/>
            <person name="Pangilinan J."/>
            <person name="Riley R."/>
            <person name="LaButti K."/>
            <person name="Andreopoulos B."/>
            <person name="Lipzen A."/>
            <person name="Chen C."/>
            <person name="Yan M."/>
            <person name="Daum C."/>
            <person name="Ng V."/>
            <person name="Clum A."/>
            <person name="Steindorff A."/>
            <person name="Ohm R.A."/>
            <person name="Martin F."/>
            <person name="Silar P."/>
            <person name="Natvig D.O."/>
            <person name="Lalanne C."/>
            <person name="Gautier V."/>
            <person name="Ament-Velasquez S.L."/>
            <person name="Kruys A."/>
            <person name="Hutchinson M.I."/>
            <person name="Powell A.J."/>
            <person name="Barry K."/>
            <person name="Miller A.N."/>
            <person name="Grigoriev I.V."/>
            <person name="Debuchy R."/>
            <person name="Gladieux P."/>
            <person name="Hiltunen Thoren M."/>
            <person name="Johannesson H."/>
        </authorList>
    </citation>
    <scope>NUCLEOTIDE SEQUENCE</scope>
    <source>
        <strain evidence="4">CBS 103.79</strain>
    </source>
</reference>
<evidence type="ECO:0000259" key="3">
    <source>
        <dbReference type="Pfam" id="PF00294"/>
    </source>
</evidence>
<dbReference type="InterPro" id="IPR029056">
    <property type="entry name" value="Ribokinase-like"/>
</dbReference>